<accession>A0A9P4V2Z8</accession>
<dbReference type="Gene3D" id="2.40.70.10">
    <property type="entry name" value="Acid Proteases"/>
    <property type="match status" value="1"/>
</dbReference>
<evidence type="ECO:0000256" key="1">
    <source>
        <dbReference type="SAM" id="MobiDB-lite"/>
    </source>
</evidence>
<evidence type="ECO:0000313" key="2">
    <source>
        <dbReference type="EMBL" id="KAF2734791.1"/>
    </source>
</evidence>
<feature type="compositionally biased region" description="Basic and acidic residues" evidence="1">
    <location>
        <begin position="198"/>
        <end position="232"/>
    </location>
</feature>
<reference evidence="2" key="1">
    <citation type="journal article" date="2020" name="Stud. Mycol.">
        <title>101 Dothideomycetes genomes: a test case for predicting lifestyles and emergence of pathogens.</title>
        <authorList>
            <person name="Haridas S."/>
            <person name="Albert R."/>
            <person name="Binder M."/>
            <person name="Bloem J."/>
            <person name="Labutti K."/>
            <person name="Salamov A."/>
            <person name="Andreopoulos B."/>
            <person name="Baker S."/>
            <person name="Barry K."/>
            <person name="Bills G."/>
            <person name="Bluhm B."/>
            <person name="Cannon C."/>
            <person name="Castanera R."/>
            <person name="Culley D."/>
            <person name="Daum C."/>
            <person name="Ezra D."/>
            <person name="Gonzalez J."/>
            <person name="Henrissat B."/>
            <person name="Kuo A."/>
            <person name="Liang C."/>
            <person name="Lipzen A."/>
            <person name="Lutzoni F."/>
            <person name="Magnuson J."/>
            <person name="Mondo S."/>
            <person name="Nolan M."/>
            <person name="Ohm R."/>
            <person name="Pangilinan J."/>
            <person name="Park H.-J."/>
            <person name="Ramirez L."/>
            <person name="Alfaro M."/>
            <person name="Sun H."/>
            <person name="Tritt A."/>
            <person name="Yoshinaga Y."/>
            <person name="Zwiers L.-H."/>
            <person name="Turgeon B."/>
            <person name="Goodwin S."/>
            <person name="Spatafora J."/>
            <person name="Crous P."/>
            <person name="Grigoriev I."/>
        </authorList>
    </citation>
    <scope>NUCLEOTIDE SEQUENCE</scope>
    <source>
        <strain evidence="2">CBS 125425</strain>
    </source>
</reference>
<evidence type="ECO:0000313" key="3">
    <source>
        <dbReference type="Proteomes" id="UP000799444"/>
    </source>
</evidence>
<keyword evidence="3" id="KW-1185">Reference proteome</keyword>
<gene>
    <name evidence="2" type="ORF">EJ04DRAFT_576633</name>
</gene>
<dbReference type="InterPro" id="IPR021109">
    <property type="entry name" value="Peptidase_aspartic_dom_sf"/>
</dbReference>
<dbReference type="SUPFAM" id="SSF50630">
    <property type="entry name" value="Acid proteases"/>
    <property type="match status" value="1"/>
</dbReference>
<dbReference type="Proteomes" id="UP000799444">
    <property type="component" value="Unassembled WGS sequence"/>
</dbReference>
<comment type="caution">
    <text evidence="2">The sequence shown here is derived from an EMBL/GenBank/DDBJ whole genome shotgun (WGS) entry which is preliminary data.</text>
</comment>
<dbReference type="EMBL" id="ML996143">
    <property type="protein sequence ID" value="KAF2734791.1"/>
    <property type="molecule type" value="Genomic_DNA"/>
</dbReference>
<dbReference type="AlphaFoldDB" id="A0A9P4V2Z8"/>
<evidence type="ECO:0008006" key="4">
    <source>
        <dbReference type="Google" id="ProtNLM"/>
    </source>
</evidence>
<proteinExistence type="predicted"/>
<name>A0A9P4V2Z8_9PLEO</name>
<organism evidence="2 3">
    <name type="scientific">Polyplosphaeria fusca</name>
    <dbReference type="NCBI Taxonomy" id="682080"/>
    <lineage>
        <taxon>Eukaryota</taxon>
        <taxon>Fungi</taxon>
        <taxon>Dikarya</taxon>
        <taxon>Ascomycota</taxon>
        <taxon>Pezizomycotina</taxon>
        <taxon>Dothideomycetes</taxon>
        <taxon>Pleosporomycetidae</taxon>
        <taxon>Pleosporales</taxon>
        <taxon>Tetraplosphaeriaceae</taxon>
        <taxon>Polyplosphaeria</taxon>
    </lineage>
</organism>
<sequence>MSSFQSLGDLESQETRVGDAASLGRLLKLTILCVFHILVKLLQRFILVLYRVAQFYAFMTDHRHGSFNTRFQYNIHIEAMPNGHPVHCVAIALLDTGCELNIMSRRLAQKLGFDFSGATGTPMLQTFGGETINFVGAVEARWACTEIPKFPGIRFPLKYTECLWHVDTGNNEQFEVIIGSKVIAELATIQPFAAPAGRYREEKAEKNDMLKAEKKQSEDRKKNEERKKEARAKVVQGQAGQQSASQ</sequence>
<feature type="region of interest" description="Disordered" evidence="1">
    <location>
        <begin position="198"/>
        <end position="246"/>
    </location>
</feature>
<dbReference type="CDD" id="cd00303">
    <property type="entry name" value="retropepsin_like"/>
    <property type="match status" value="1"/>
</dbReference>
<protein>
    <recommendedName>
        <fullName evidence="4">Peptidase A2 domain-containing protein</fullName>
    </recommendedName>
</protein>
<feature type="compositionally biased region" description="Low complexity" evidence="1">
    <location>
        <begin position="233"/>
        <end position="246"/>
    </location>
</feature>